<protein>
    <recommendedName>
        <fullName evidence="2">Ubiquinol-cytochrome c chaperone domain-containing protein</fullName>
    </recommendedName>
</protein>
<evidence type="ECO:0000259" key="2">
    <source>
        <dbReference type="Pfam" id="PF03981"/>
    </source>
</evidence>
<comment type="similarity">
    <text evidence="1">Belongs to the CBP3 family.</text>
</comment>
<sequence length="309" mass="34429">MNRISQAVSIRFSSRRIGLRVTRSASTSVQPSNSGAAVFEKTLQNSPFIGHRVSGQPQPKSSPWLANILKSLFLTQCERNVNSAVLYEICAKQALNPKFYRDSNQSLSGFKFENTFANHLELTAMHVWMCKTRIMQPSSIGDGSAFDQAEARLFLEQFLERMWEHVARSLTGAGAPDIRLNKFLKEIQDSAFGSFIAYDQALYKFSTTNDPSSSRSFFDNTEAAVDALTYATTSNLFGPVDGEYANAHRHSAIGLSRYMVQQLVMLDSISDADLRSTGYAIRWIDPTENLFKPPERKDALSATANQAPI</sequence>
<dbReference type="PANTHER" id="PTHR12184">
    <property type="entry name" value="UBIQUINOL-CYTOCHROME C REDUCTASE COMPLEX ASSEMBLY FACTOR 1 FAMILY MEMBER"/>
    <property type="match status" value="1"/>
</dbReference>
<dbReference type="EMBL" id="HACM01009327">
    <property type="protein sequence ID" value="CRZ09769.1"/>
    <property type="molecule type" value="Transcribed_RNA"/>
</dbReference>
<dbReference type="GO" id="GO:0034551">
    <property type="term" value="P:mitochondrial respiratory chain complex III assembly"/>
    <property type="evidence" value="ECO:0007669"/>
    <property type="project" value="TreeGrafter"/>
</dbReference>
<dbReference type="Pfam" id="PF03981">
    <property type="entry name" value="Ubiq_cyt_C_chap"/>
    <property type="match status" value="1"/>
</dbReference>
<accession>A0A0H5RM09</accession>
<name>A0A0H5RM09_9EUKA</name>
<dbReference type="AlphaFoldDB" id="A0A0H5RM09"/>
<dbReference type="InterPro" id="IPR021150">
    <property type="entry name" value="Ubiq_cyt_c_chap"/>
</dbReference>
<dbReference type="PANTHER" id="PTHR12184:SF1">
    <property type="entry name" value="UBIQUINOL-CYTOCHROME-C REDUCTASE COMPLEX ASSEMBLY FACTOR 1"/>
    <property type="match status" value="1"/>
</dbReference>
<reference evidence="3" key="1">
    <citation type="submission" date="2015-04" db="EMBL/GenBank/DDBJ databases">
        <title>The genome sequence of the plant pathogenic Rhizarian Plasmodiophora brassicae reveals insights in its biotrophic life cycle and the origin of chitin synthesis.</title>
        <authorList>
            <person name="Schwelm A."/>
            <person name="Fogelqvist J."/>
            <person name="Knaust A."/>
            <person name="Julke S."/>
            <person name="Lilja T."/>
            <person name="Dhandapani V."/>
            <person name="Bonilla-Rosso G."/>
            <person name="Karlsson M."/>
            <person name="Shevchenko A."/>
            <person name="Choi S.R."/>
            <person name="Kim H.G."/>
            <person name="Park J.Y."/>
            <person name="Lim Y.P."/>
            <person name="Ludwig-Muller J."/>
            <person name="Dixelius C."/>
        </authorList>
    </citation>
    <scope>NUCLEOTIDE SEQUENCE</scope>
    <source>
        <tissue evidence="3">Potato root galls</tissue>
    </source>
</reference>
<dbReference type="InterPro" id="IPR007129">
    <property type="entry name" value="Ubiqinol_cyt_c_chaperone_CPB3"/>
</dbReference>
<evidence type="ECO:0000256" key="1">
    <source>
        <dbReference type="ARBA" id="ARBA00006407"/>
    </source>
</evidence>
<feature type="domain" description="Ubiquinol-cytochrome c chaperone" evidence="2">
    <location>
        <begin position="110"/>
        <end position="204"/>
    </location>
</feature>
<evidence type="ECO:0000313" key="3">
    <source>
        <dbReference type="EMBL" id="CRZ09769.1"/>
    </source>
</evidence>
<dbReference type="GO" id="GO:0005739">
    <property type="term" value="C:mitochondrion"/>
    <property type="evidence" value="ECO:0007669"/>
    <property type="project" value="TreeGrafter"/>
</dbReference>
<proteinExistence type="inferred from homology"/>
<organism evidence="3">
    <name type="scientific">Spongospora subterranea</name>
    <dbReference type="NCBI Taxonomy" id="70186"/>
    <lineage>
        <taxon>Eukaryota</taxon>
        <taxon>Sar</taxon>
        <taxon>Rhizaria</taxon>
        <taxon>Endomyxa</taxon>
        <taxon>Phytomyxea</taxon>
        <taxon>Plasmodiophorida</taxon>
        <taxon>Plasmodiophoridae</taxon>
        <taxon>Spongospora</taxon>
    </lineage>
</organism>